<evidence type="ECO:0000313" key="3">
    <source>
        <dbReference type="Proteomes" id="UP000807469"/>
    </source>
</evidence>
<organism evidence="2 3">
    <name type="scientific">Pholiota conissans</name>
    <dbReference type="NCBI Taxonomy" id="109636"/>
    <lineage>
        <taxon>Eukaryota</taxon>
        <taxon>Fungi</taxon>
        <taxon>Dikarya</taxon>
        <taxon>Basidiomycota</taxon>
        <taxon>Agaricomycotina</taxon>
        <taxon>Agaricomycetes</taxon>
        <taxon>Agaricomycetidae</taxon>
        <taxon>Agaricales</taxon>
        <taxon>Agaricineae</taxon>
        <taxon>Strophariaceae</taxon>
        <taxon>Pholiota</taxon>
    </lineage>
</organism>
<keyword evidence="1" id="KW-1133">Transmembrane helix</keyword>
<name>A0A9P5YQD4_9AGAR</name>
<keyword evidence="3" id="KW-1185">Reference proteome</keyword>
<proteinExistence type="predicted"/>
<evidence type="ECO:0000256" key="1">
    <source>
        <dbReference type="SAM" id="Phobius"/>
    </source>
</evidence>
<comment type="caution">
    <text evidence="2">The sequence shown here is derived from an EMBL/GenBank/DDBJ whole genome shotgun (WGS) entry which is preliminary data.</text>
</comment>
<gene>
    <name evidence="2" type="ORF">BDN70DRAFT_900297</name>
</gene>
<feature type="transmembrane region" description="Helical" evidence="1">
    <location>
        <begin position="83"/>
        <end position="105"/>
    </location>
</feature>
<accession>A0A9P5YQD4</accession>
<protein>
    <submittedName>
        <fullName evidence="2">Uncharacterized protein</fullName>
    </submittedName>
</protein>
<dbReference type="EMBL" id="MU155501">
    <property type="protein sequence ID" value="KAF9472754.1"/>
    <property type="molecule type" value="Genomic_DNA"/>
</dbReference>
<dbReference type="Proteomes" id="UP000807469">
    <property type="component" value="Unassembled WGS sequence"/>
</dbReference>
<keyword evidence="1" id="KW-0472">Membrane</keyword>
<keyword evidence="1" id="KW-0812">Transmembrane</keyword>
<dbReference type="AlphaFoldDB" id="A0A9P5YQD4"/>
<reference evidence="2" key="1">
    <citation type="submission" date="2020-11" db="EMBL/GenBank/DDBJ databases">
        <authorList>
            <consortium name="DOE Joint Genome Institute"/>
            <person name="Ahrendt S."/>
            <person name="Riley R."/>
            <person name="Andreopoulos W."/>
            <person name="Labutti K."/>
            <person name="Pangilinan J."/>
            <person name="Ruiz-Duenas F.J."/>
            <person name="Barrasa J.M."/>
            <person name="Sanchez-Garcia M."/>
            <person name="Camarero S."/>
            <person name="Miyauchi S."/>
            <person name="Serrano A."/>
            <person name="Linde D."/>
            <person name="Babiker R."/>
            <person name="Drula E."/>
            <person name="Ayuso-Fernandez I."/>
            <person name="Pacheco R."/>
            <person name="Padilla G."/>
            <person name="Ferreira P."/>
            <person name="Barriuso J."/>
            <person name="Kellner H."/>
            <person name="Castanera R."/>
            <person name="Alfaro M."/>
            <person name="Ramirez L."/>
            <person name="Pisabarro A.G."/>
            <person name="Kuo A."/>
            <person name="Tritt A."/>
            <person name="Lipzen A."/>
            <person name="He G."/>
            <person name="Yan M."/>
            <person name="Ng V."/>
            <person name="Cullen D."/>
            <person name="Martin F."/>
            <person name="Rosso M.-N."/>
            <person name="Henrissat B."/>
            <person name="Hibbett D."/>
            <person name="Martinez A.T."/>
            <person name="Grigoriev I.V."/>
        </authorList>
    </citation>
    <scope>NUCLEOTIDE SEQUENCE</scope>
    <source>
        <strain evidence="2">CIRM-BRFM 674</strain>
    </source>
</reference>
<sequence length="173" mass="18322">MGSFHYEAFTMKTTTIGGGGDGVLHFVLQRWRQGEEGLMNGFGFELGARGTGRGDKVEEQEADEDAPSCLSSLVAMISDSGSFVFALCGSYALAHALFGIISGLMSRVEYVTICHLIRFNLGFGDSTDTNSSSSSSSVIVDDDGGGGGACGAYRRLKPLYTGFLHVFAFNVSD</sequence>
<evidence type="ECO:0000313" key="2">
    <source>
        <dbReference type="EMBL" id="KAF9472754.1"/>
    </source>
</evidence>